<dbReference type="InterPro" id="IPR006279">
    <property type="entry name" value="SoxD"/>
</dbReference>
<evidence type="ECO:0000313" key="1">
    <source>
        <dbReference type="EMBL" id="MBJ3775819.1"/>
    </source>
</evidence>
<dbReference type="InterPro" id="IPR038561">
    <property type="entry name" value="SoxD_sf"/>
</dbReference>
<reference evidence="1" key="1">
    <citation type="submission" date="2020-12" db="EMBL/GenBank/DDBJ databases">
        <title>Bacterial taxonomy.</title>
        <authorList>
            <person name="Pan X."/>
        </authorList>
    </citation>
    <scope>NUCLEOTIDE SEQUENCE</scope>
    <source>
        <strain evidence="1">B2012</strain>
    </source>
</reference>
<accession>A0A934IFR1</accession>
<proteinExistence type="predicted"/>
<dbReference type="Proteomes" id="UP000609531">
    <property type="component" value="Unassembled WGS sequence"/>
</dbReference>
<dbReference type="Gene3D" id="3.30.2270.10">
    <property type="entry name" value="Folate-binding superfamily"/>
    <property type="match status" value="1"/>
</dbReference>
<name>A0A934IFR1_9HYPH</name>
<comment type="caution">
    <text evidence="1">The sequence shown here is derived from an EMBL/GenBank/DDBJ whole genome shotgun (WGS) entry which is preliminary data.</text>
</comment>
<sequence>MLIPCPHCGPRESDEFTYIGDAERTPPALDAPEAVWTRYVFARRNPMGRHREYWQHTGCRAVLAVTRNTLTHEVEGCEIVGPHAATAAGAGE</sequence>
<dbReference type="Pfam" id="PF04267">
    <property type="entry name" value="SoxD"/>
    <property type="match status" value="1"/>
</dbReference>
<dbReference type="AlphaFoldDB" id="A0A934IFR1"/>
<dbReference type="GO" id="GO:0046653">
    <property type="term" value="P:tetrahydrofolate metabolic process"/>
    <property type="evidence" value="ECO:0007669"/>
    <property type="project" value="InterPro"/>
</dbReference>
<protein>
    <submittedName>
        <fullName evidence="1">Sarcosine oxidase subunit delta</fullName>
    </submittedName>
</protein>
<dbReference type="EMBL" id="JAEKJA010000006">
    <property type="protein sequence ID" value="MBJ3775819.1"/>
    <property type="molecule type" value="Genomic_DNA"/>
</dbReference>
<evidence type="ECO:0000313" key="2">
    <source>
        <dbReference type="Proteomes" id="UP000609531"/>
    </source>
</evidence>
<dbReference type="RefSeq" id="WP_198881716.1">
    <property type="nucleotide sequence ID" value="NZ_JAEKJA010000006.1"/>
</dbReference>
<keyword evidence="2" id="KW-1185">Reference proteome</keyword>
<organism evidence="1 2">
    <name type="scientific">Acuticoccus mangrovi</name>
    <dbReference type="NCBI Taxonomy" id="2796142"/>
    <lineage>
        <taxon>Bacteria</taxon>
        <taxon>Pseudomonadati</taxon>
        <taxon>Pseudomonadota</taxon>
        <taxon>Alphaproteobacteria</taxon>
        <taxon>Hyphomicrobiales</taxon>
        <taxon>Amorphaceae</taxon>
        <taxon>Acuticoccus</taxon>
    </lineage>
</organism>
<dbReference type="GO" id="GO:0008115">
    <property type="term" value="F:sarcosine oxidase activity"/>
    <property type="evidence" value="ECO:0007669"/>
    <property type="project" value="InterPro"/>
</dbReference>
<gene>
    <name evidence="1" type="ORF">JCR33_08990</name>
</gene>